<evidence type="ECO:0000313" key="4">
    <source>
        <dbReference type="EMBL" id="KAF1764367.1"/>
    </source>
</evidence>
<dbReference type="GO" id="GO:0006396">
    <property type="term" value="P:RNA processing"/>
    <property type="evidence" value="ECO:0007669"/>
    <property type="project" value="InterPro"/>
</dbReference>
<evidence type="ECO:0000256" key="2">
    <source>
        <dbReference type="SAM" id="MobiDB-lite"/>
    </source>
</evidence>
<accession>A0A6A5HB41</accession>
<dbReference type="AlphaFoldDB" id="A0A6A5HB41"/>
<organism evidence="4 5">
    <name type="scientific">Caenorhabditis remanei</name>
    <name type="common">Caenorhabditis vulgaris</name>
    <dbReference type="NCBI Taxonomy" id="31234"/>
    <lineage>
        <taxon>Eukaryota</taxon>
        <taxon>Metazoa</taxon>
        <taxon>Ecdysozoa</taxon>
        <taxon>Nematoda</taxon>
        <taxon>Chromadorea</taxon>
        <taxon>Rhabditida</taxon>
        <taxon>Rhabditina</taxon>
        <taxon>Rhabditomorpha</taxon>
        <taxon>Rhabditoidea</taxon>
        <taxon>Rhabditidae</taxon>
        <taxon>Peloderinae</taxon>
        <taxon>Caenorhabditis</taxon>
    </lineage>
</organism>
<dbReference type="CTD" id="9823519"/>
<dbReference type="GeneID" id="9823519"/>
<evidence type="ECO:0000259" key="3">
    <source>
        <dbReference type="Pfam" id="PF09429"/>
    </source>
</evidence>
<name>A0A6A5HB41_CAERE</name>
<feature type="region of interest" description="Disordered" evidence="2">
    <location>
        <begin position="1"/>
        <end position="37"/>
    </location>
</feature>
<dbReference type="RefSeq" id="XP_053588792.1">
    <property type="nucleotide sequence ID" value="XM_053724598.1"/>
</dbReference>
<evidence type="ECO:0000313" key="5">
    <source>
        <dbReference type="Proteomes" id="UP000483820"/>
    </source>
</evidence>
<protein>
    <recommendedName>
        <fullName evidence="3">Wbp11/ELF5/Saf1 N-terminal domain-containing protein</fullName>
    </recommendedName>
</protein>
<dbReference type="Pfam" id="PF09429">
    <property type="entry name" value="Wbp11"/>
    <property type="match status" value="1"/>
</dbReference>
<feature type="region of interest" description="Disordered" evidence="2">
    <location>
        <begin position="320"/>
        <end position="355"/>
    </location>
</feature>
<dbReference type="KEGG" id="crq:GCK72_004314"/>
<reference evidence="4 5" key="1">
    <citation type="submission" date="2019-12" db="EMBL/GenBank/DDBJ databases">
        <title>Chromosome-level assembly of the Caenorhabditis remanei genome.</title>
        <authorList>
            <person name="Teterina A.A."/>
            <person name="Willis J.H."/>
            <person name="Phillips P.C."/>
        </authorList>
    </citation>
    <scope>NUCLEOTIDE SEQUENCE [LARGE SCALE GENOMIC DNA]</scope>
    <source>
        <strain evidence="4 5">PX506</strain>
        <tissue evidence="4">Whole organism</tissue>
    </source>
</reference>
<comment type="caution">
    <text evidence="4">The sequence shown here is derived from an EMBL/GenBank/DDBJ whole genome shotgun (WGS) entry which is preliminary data.</text>
</comment>
<feature type="compositionally biased region" description="Basic and acidic residues" evidence="2">
    <location>
        <begin position="8"/>
        <end position="27"/>
    </location>
</feature>
<evidence type="ECO:0000256" key="1">
    <source>
        <dbReference type="SAM" id="Coils"/>
    </source>
</evidence>
<feature type="coiled-coil region" evidence="1">
    <location>
        <begin position="89"/>
        <end position="123"/>
    </location>
</feature>
<feature type="domain" description="Wbp11/ELF5/Saf1 N-terminal" evidence="3">
    <location>
        <begin position="11"/>
        <end position="79"/>
    </location>
</feature>
<keyword evidence="1" id="KW-0175">Coiled coil</keyword>
<gene>
    <name evidence="4" type="ORF">GCK72_004314</name>
</gene>
<proteinExistence type="predicted"/>
<sequence length="368" mass="41780">MPSISKTKSGERYRAPTDQARKQDRKKENKRNKRDRQQIRQAMAKFCNLDETTSKLLALERQILGLDPQPFHIDVLRKKQKVLQDSINKRRLTLQQGKEENELKKFNEKINAYQADCQKLALLAQQARLAREADPDMIPLPMGEVSMAGPDRNSQLLAPAMIKRKVDFQLPPRPARAGQKPPGPPCGLAPNFSDSEEEDEGINDDEQYDDGDLAPVPIPEFDNHYPPMHRNYGPPSSYHHHNNMPPPPQRMPNYHPHPHSHHPYNPMGFQNHHEDAVISSAPQINRGNSDAAGAPATLSAAPELRNLRRETVKLVPAQLLRRPGDNRSAAVHQMAPPVQRRQETQQKQQAKNTDEAYNDFMKELDGLI</sequence>
<feature type="region of interest" description="Disordered" evidence="2">
    <location>
        <begin position="171"/>
        <end position="211"/>
    </location>
</feature>
<feature type="compositionally biased region" description="Acidic residues" evidence="2">
    <location>
        <begin position="194"/>
        <end position="211"/>
    </location>
</feature>
<dbReference type="Proteomes" id="UP000483820">
    <property type="component" value="Chromosome II"/>
</dbReference>
<dbReference type="InterPro" id="IPR019007">
    <property type="entry name" value="Wbp11/ELF5/Saf1_N"/>
</dbReference>
<dbReference type="EMBL" id="WUAV01000002">
    <property type="protein sequence ID" value="KAF1764367.1"/>
    <property type="molecule type" value="Genomic_DNA"/>
</dbReference>